<feature type="compositionally biased region" description="Low complexity" evidence="1">
    <location>
        <begin position="25"/>
        <end position="38"/>
    </location>
</feature>
<feature type="compositionally biased region" description="Gly residues" evidence="1">
    <location>
        <begin position="56"/>
        <end position="66"/>
    </location>
</feature>
<evidence type="ECO:0000313" key="3">
    <source>
        <dbReference type="Proteomes" id="UP001056268"/>
    </source>
</evidence>
<sequence length="279" mass="27286">MTPSNPAGYNTPTTPVTGTGGFGPNGPANVGGNPYGPNALVVTTPTSNVGANQLSTGGGGSFGGTTGYNSPLTGGSSYNSPAATGIVPANSGNSSARGSSSSLGGTTKGGVTNSGSSPYGNSGNPKATGVSPANNSNGMGSSSGSDMSAIGSSRDNSAGTSSGGSSGSGISRAKANDGFNAAQDNTSIGNQKVRERIKALEDENNNATNPAAEDATSRKRGAAVGGGDCELDESKKANNSIYRVWASLYYGKAVQKKPLTDLAVIKLNLPVAQSGLIPL</sequence>
<dbReference type="EMBL" id="CP098324">
    <property type="protein sequence ID" value="URW78417.1"/>
    <property type="molecule type" value="Genomic_DNA"/>
</dbReference>
<feature type="compositionally biased region" description="Polar residues" evidence="1">
    <location>
        <begin position="68"/>
        <end position="82"/>
    </location>
</feature>
<accession>A0ABY4U3H2</accession>
<feature type="compositionally biased region" description="Basic and acidic residues" evidence="1">
    <location>
        <begin position="192"/>
        <end position="201"/>
    </location>
</feature>
<feature type="compositionally biased region" description="Polar residues" evidence="1">
    <location>
        <begin position="1"/>
        <end position="10"/>
    </location>
</feature>
<evidence type="ECO:0000256" key="1">
    <source>
        <dbReference type="SAM" id="MobiDB-lite"/>
    </source>
</evidence>
<evidence type="ECO:0008006" key="4">
    <source>
        <dbReference type="Google" id="ProtNLM"/>
    </source>
</evidence>
<keyword evidence="3" id="KW-1185">Reference proteome</keyword>
<protein>
    <recommendedName>
        <fullName evidence="4">Acyl-[acyl-carrier-protein]--UDP-N-acetylglucosamine O-acyltransferase</fullName>
    </recommendedName>
</protein>
<dbReference type="RefSeq" id="WP_250720151.1">
    <property type="nucleotide sequence ID" value="NZ_CP098324.1"/>
</dbReference>
<gene>
    <name evidence="2" type="ORF">NBT09_03660</name>
</gene>
<feature type="compositionally biased region" description="Polar residues" evidence="1">
    <location>
        <begin position="41"/>
        <end position="54"/>
    </location>
</feature>
<organism evidence="2 3">
    <name type="scientific">Rickettsia conorii subsp. raoultii</name>
    <dbReference type="NCBI Taxonomy" id="369822"/>
    <lineage>
        <taxon>Bacteria</taxon>
        <taxon>Pseudomonadati</taxon>
        <taxon>Pseudomonadota</taxon>
        <taxon>Alphaproteobacteria</taxon>
        <taxon>Rickettsiales</taxon>
        <taxon>Rickettsiaceae</taxon>
        <taxon>Rickettsieae</taxon>
        <taxon>Rickettsia</taxon>
        <taxon>spotted fever group</taxon>
    </lineage>
</organism>
<feature type="compositionally biased region" description="Low complexity" evidence="1">
    <location>
        <begin position="91"/>
        <end position="160"/>
    </location>
</feature>
<evidence type="ECO:0000313" key="2">
    <source>
        <dbReference type="EMBL" id="URW78417.1"/>
    </source>
</evidence>
<feature type="region of interest" description="Disordered" evidence="1">
    <location>
        <begin position="1"/>
        <end position="230"/>
    </location>
</feature>
<dbReference type="Proteomes" id="UP001056268">
    <property type="component" value="Chromosome"/>
</dbReference>
<proteinExistence type="predicted"/>
<name>A0ABY4U3H2_RICCR</name>
<reference evidence="2" key="1">
    <citation type="submission" date="2022-05" db="EMBL/GenBank/DDBJ databases">
        <title>Tracking Rickettsia raoultii infection dynamics in vivo by bioorthogonal metabolic labeling.</title>
        <authorList>
            <person name="Zhu D.-Y."/>
            <person name="Jia N."/>
            <person name="Li C."/>
            <person name="Zhang M.-Z."/>
            <person name="Liu H.-B."/>
            <person name="Cao W.-C."/>
        </authorList>
    </citation>
    <scope>NUCLEOTIDE SEQUENCE</scope>
    <source>
        <strain evidence="2">BIME</strain>
    </source>
</reference>